<organism evidence="2 3">
    <name type="scientific">Ciona intestinalis</name>
    <name type="common">Transparent sea squirt</name>
    <name type="synonym">Ascidia intestinalis</name>
    <dbReference type="NCBI Taxonomy" id="7719"/>
    <lineage>
        <taxon>Eukaryota</taxon>
        <taxon>Metazoa</taxon>
        <taxon>Chordata</taxon>
        <taxon>Tunicata</taxon>
        <taxon>Ascidiacea</taxon>
        <taxon>Phlebobranchia</taxon>
        <taxon>Cionidae</taxon>
        <taxon>Ciona</taxon>
    </lineage>
</organism>
<dbReference type="Ensembl" id="ENSCINT00000034539.1">
    <property type="protein sequence ID" value="ENSCINP00000030955.1"/>
    <property type="gene ID" value="ENSCING00000022249.1"/>
</dbReference>
<protein>
    <submittedName>
        <fullName evidence="2">Uncharacterized protein</fullName>
    </submittedName>
</protein>
<accession>H2XMS2</accession>
<keyword evidence="3" id="KW-1185">Reference proteome</keyword>
<reference evidence="2" key="2">
    <citation type="journal article" date="2008" name="Genome Biol.">
        <title>Improved genome assembly and evidence-based global gene model set for the chordate Ciona intestinalis: new insight into intron and operon populations.</title>
        <authorList>
            <person name="Satou Y."/>
            <person name="Mineta K."/>
            <person name="Ogasawara M."/>
            <person name="Sasakura Y."/>
            <person name="Shoguchi E."/>
            <person name="Ueno K."/>
            <person name="Yamada L."/>
            <person name="Matsumoto J."/>
            <person name="Wasserscheid J."/>
            <person name="Dewar K."/>
            <person name="Wiley G.B."/>
            <person name="Macmil S.L."/>
            <person name="Roe B.A."/>
            <person name="Zeller R.W."/>
            <person name="Hastings K.E."/>
            <person name="Lemaire P."/>
            <person name="Lindquist E."/>
            <person name="Endo T."/>
            <person name="Hotta K."/>
            <person name="Inaba K."/>
        </authorList>
    </citation>
    <scope>NUCLEOTIDE SEQUENCE [LARGE SCALE GENOMIC DNA]</scope>
    <source>
        <strain evidence="2">wild type</strain>
    </source>
</reference>
<sequence>MNNSAVFLLTLVGLLVLVETALSFKQKDAWPYKQKADAWPYKQKADAWPYKQKADAWPYKQKADADAMESLSQEMENEDAELSELMLGLEQLPL</sequence>
<dbReference type="HOGENOM" id="CLU_2385489_0_0_1"/>
<feature type="chain" id="PRO_5003577273" evidence="1">
    <location>
        <begin position="24"/>
        <end position="94"/>
    </location>
</feature>
<evidence type="ECO:0000313" key="3">
    <source>
        <dbReference type="Proteomes" id="UP000008144"/>
    </source>
</evidence>
<evidence type="ECO:0000256" key="1">
    <source>
        <dbReference type="SAM" id="SignalP"/>
    </source>
</evidence>
<dbReference type="AlphaFoldDB" id="H2XMS2"/>
<proteinExistence type="predicted"/>
<dbReference type="InParanoid" id="H2XMS2"/>
<name>H2XMS2_CIOIN</name>
<dbReference type="Proteomes" id="UP000008144">
    <property type="component" value="Chromosome 1"/>
</dbReference>
<reference evidence="2" key="3">
    <citation type="submission" date="2025-08" db="UniProtKB">
        <authorList>
            <consortium name="Ensembl"/>
        </authorList>
    </citation>
    <scope>IDENTIFICATION</scope>
</reference>
<keyword evidence="1" id="KW-0732">Signal</keyword>
<dbReference type="EMBL" id="EAAA01000259">
    <property type="status" value="NOT_ANNOTATED_CDS"/>
    <property type="molecule type" value="Genomic_DNA"/>
</dbReference>
<evidence type="ECO:0000313" key="2">
    <source>
        <dbReference type="Ensembl" id="ENSCINP00000030955.1"/>
    </source>
</evidence>
<feature type="signal peptide" evidence="1">
    <location>
        <begin position="1"/>
        <end position="23"/>
    </location>
</feature>
<reference evidence="2" key="4">
    <citation type="submission" date="2025-09" db="UniProtKB">
        <authorList>
            <consortium name="Ensembl"/>
        </authorList>
    </citation>
    <scope>IDENTIFICATION</scope>
</reference>
<reference evidence="3" key="1">
    <citation type="journal article" date="2002" name="Science">
        <title>The draft genome of Ciona intestinalis: insights into chordate and vertebrate origins.</title>
        <authorList>
            <person name="Dehal P."/>
            <person name="Satou Y."/>
            <person name="Campbell R.K."/>
            <person name="Chapman J."/>
            <person name="Degnan B."/>
            <person name="De Tomaso A."/>
            <person name="Davidson B."/>
            <person name="Di Gregorio A."/>
            <person name="Gelpke M."/>
            <person name="Goodstein D.M."/>
            <person name="Harafuji N."/>
            <person name="Hastings K.E."/>
            <person name="Ho I."/>
            <person name="Hotta K."/>
            <person name="Huang W."/>
            <person name="Kawashima T."/>
            <person name="Lemaire P."/>
            <person name="Martinez D."/>
            <person name="Meinertzhagen I.A."/>
            <person name="Necula S."/>
            <person name="Nonaka M."/>
            <person name="Putnam N."/>
            <person name="Rash S."/>
            <person name="Saiga H."/>
            <person name="Satake M."/>
            <person name="Terry A."/>
            <person name="Yamada L."/>
            <person name="Wang H.G."/>
            <person name="Awazu S."/>
            <person name="Azumi K."/>
            <person name="Boore J."/>
            <person name="Branno M."/>
            <person name="Chin-Bow S."/>
            <person name="DeSantis R."/>
            <person name="Doyle S."/>
            <person name="Francino P."/>
            <person name="Keys D.N."/>
            <person name="Haga S."/>
            <person name="Hayashi H."/>
            <person name="Hino K."/>
            <person name="Imai K.S."/>
            <person name="Inaba K."/>
            <person name="Kano S."/>
            <person name="Kobayashi K."/>
            <person name="Kobayashi M."/>
            <person name="Lee B.I."/>
            <person name="Makabe K.W."/>
            <person name="Manohar C."/>
            <person name="Matassi G."/>
            <person name="Medina M."/>
            <person name="Mochizuki Y."/>
            <person name="Mount S."/>
            <person name="Morishita T."/>
            <person name="Miura S."/>
            <person name="Nakayama A."/>
            <person name="Nishizaka S."/>
            <person name="Nomoto H."/>
            <person name="Ohta F."/>
            <person name="Oishi K."/>
            <person name="Rigoutsos I."/>
            <person name="Sano M."/>
            <person name="Sasaki A."/>
            <person name="Sasakura Y."/>
            <person name="Shoguchi E."/>
            <person name="Shin-i T."/>
            <person name="Spagnuolo A."/>
            <person name="Stainier D."/>
            <person name="Suzuki M.M."/>
            <person name="Tassy O."/>
            <person name="Takatori N."/>
            <person name="Tokuoka M."/>
            <person name="Yagi K."/>
            <person name="Yoshizaki F."/>
            <person name="Wada S."/>
            <person name="Zhang C."/>
            <person name="Hyatt P.D."/>
            <person name="Larimer F."/>
            <person name="Detter C."/>
            <person name="Doggett N."/>
            <person name="Glavina T."/>
            <person name="Hawkins T."/>
            <person name="Richardson P."/>
            <person name="Lucas S."/>
            <person name="Kohara Y."/>
            <person name="Levine M."/>
            <person name="Satoh N."/>
            <person name="Rokhsar D.S."/>
        </authorList>
    </citation>
    <scope>NUCLEOTIDE SEQUENCE [LARGE SCALE GENOMIC DNA]</scope>
</reference>